<dbReference type="InterPro" id="IPR035965">
    <property type="entry name" value="PAS-like_dom_sf"/>
</dbReference>
<organism evidence="11 12">
    <name type="scientific">Hydrogenophaga atypica</name>
    <dbReference type="NCBI Taxonomy" id="249409"/>
    <lineage>
        <taxon>Bacteria</taxon>
        <taxon>Pseudomonadati</taxon>
        <taxon>Pseudomonadota</taxon>
        <taxon>Betaproteobacteria</taxon>
        <taxon>Burkholderiales</taxon>
        <taxon>Comamonadaceae</taxon>
        <taxon>Hydrogenophaga</taxon>
    </lineage>
</organism>
<evidence type="ECO:0000259" key="8">
    <source>
        <dbReference type="PROSITE" id="PS50113"/>
    </source>
</evidence>
<feature type="domain" description="EAL" evidence="9">
    <location>
        <begin position="518"/>
        <end position="772"/>
    </location>
</feature>
<feature type="transmembrane region" description="Helical" evidence="6">
    <location>
        <begin position="112"/>
        <end position="131"/>
    </location>
</feature>
<dbReference type="Pfam" id="PF00563">
    <property type="entry name" value="EAL"/>
    <property type="match status" value="1"/>
</dbReference>
<dbReference type="SUPFAM" id="SSF55785">
    <property type="entry name" value="PYP-like sensor domain (PAS domain)"/>
    <property type="match status" value="1"/>
</dbReference>
<dbReference type="Gene3D" id="3.20.20.450">
    <property type="entry name" value="EAL domain"/>
    <property type="match status" value="1"/>
</dbReference>
<comment type="subcellular location">
    <subcellularLocation>
        <location evidence="1">Cell membrane</location>
        <topology evidence="1">Multi-pass membrane protein</topology>
    </subcellularLocation>
</comment>
<feature type="domain" description="GGDEF" evidence="10">
    <location>
        <begin position="376"/>
        <end position="509"/>
    </location>
</feature>
<evidence type="ECO:0000256" key="2">
    <source>
        <dbReference type="ARBA" id="ARBA00022475"/>
    </source>
</evidence>
<dbReference type="NCBIfam" id="TIGR00229">
    <property type="entry name" value="sensory_box"/>
    <property type="match status" value="1"/>
</dbReference>
<dbReference type="PROSITE" id="PS50113">
    <property type="entry name" value="PAC"/>
    <property type="match status" value="1"/>
</dbReference>
<dbReference type="CDD" id="cd01948">
    <property type="entry name" value="EAL"/>
    <property type="match status" value="1"/>
</dbReference>
<dbReference type="InterPro" id="IPR035919">
    <property type="entry name" value="EAL_sf"/>
</dbReference>
<dbReference type="Pfam" id="PF13426">
    <property type="entry name" value="PAS_9"/>
    <property type="match status" value="1"/>
</dbReference>
<dbReference type="Pfam" id="PF07694">
    <property type="entry name" value="5TM-5TMR_LYT"/>
    <property type="match status" value="1"/>
</dbReference>
<reference evidence="12" key="1">
    <citation type="journal article" date="2019" name="Int. J. Syst. Evol. Microbiol.">
        <title>The Global Catalogue of Microorganisms (GCM) 10K type strain sequencing project: providing services to taxonomists for standard genome sequencing and annotation.</title>
        <authorList>
            <consortium name="The Broad Institute Genomics Platform"/>
            <consortium name="The Broad Institute Genome Sequencing Center for Infectious Disease"/>
            <person name="Wu L."/>
            <person name="Ma J."/>
        </authorList>
    </citation>
    <scope>NUCLEOTIDE SEQUENCE [LARGE SCALE GENOMIC DNA]</scope>
    <source>
        <strain evidence="12">CGMCC 1.12371</strain>
    </source>
</reference>
<dbReference type="PANTHER" id="PTHR44757:SF2">
    <property type="entry name" value="BIOFILM ARCHITECTURE MAINTENANCE PROTEIN MBAA"/>
    <property type="match status" value="1"/>
</dbReference>
<keyword evidence="2" id="KW-1003">Cell membrane</keyword>
<dbReference type="Gene3D" id="3.30.70.270">
    <property type="match status" value="1"/>
</dbReference>
<accession>A0ABW2QPU8</accession>
<gene>
    <name evidence="11" type="ORF">ACFQPB_19910</name>
</gene>
<evidence type="ECO:0000256" key="5">
    <source>
        <dbReference type="ARBA" id="ARBA00023136"/>
    </source>
</evidence>
<dbReference type="PROSITE" id="PS50883">
    <property type="entry name" value="EAL"/>
    <property type="match status" value="1"/>
</dbReference>
<dbReference type="PROSITE" id="PS50887">
    <property type="entry name" value="GGDEF"/>
    <property type="match status" value="1"/>
</dbReference>
<evidence type="ECO:0000313" key="12">
    <source>
        <dbReference type="Proteomes" id="UP001596501"/>
    </source>
</evidence>
<dbReference type="SMART" id="SM00267">
    <property type="entry name" value="GGDEF"/>
    <property type="match status" value="1"/>
</dbReference>
<feature type="transmembrane region" description="Helical" evidence="6">
    <location>
        <begin position="6"/>
        <end position="27"/>
    </location>
</feature>
<dbReference type="Proteomes" id="UP001596501">
    <property type="component" value="Unassembled WGS sequence"/>
</dbReference>
<feature type="transmembrane region" description="Helical" evidence="6">
    <location>
        <begin position="151"/>
        <end position="171"/>
    </location>
</feature>
<dbReference type="InterPro" id="IPR052155">
    <property type="entry name" value="Biofilm_reg_signaling"/>
</dbReference>
<dbReference type="InterPro" id="IPR043128">
    <property type="entry name" value="Rev_trsase/Diguanyl_cyclase"/>
</dbReference>
<evidence type="ECO:0000256" key="1">
    <source>
        <dbReference type="ARBA" id="ARBA00004651"/>
    </source>
</evidence>
<dbReference type="InterPro" id="IPR011620">
    <property type="entry name" value="Sig_transdc_His_kinase_LytS_TM"/>
</dbReference>
<dbReference type="PROSITE" id="PS50112">
    <property type="entry name" value="PAS"/>
    <property type="match status" value="1"/>
</dbReference>
<evidence type="ECO:0000313" key="11">
    <source>
        <dbReference type="EMBL" id="MFC7411134.1"/>
    </source>
</evidence>
<dbReference type="Pfam" id="PF00990">
    <property type="entry name" value="GGDEF"/>
    <property type="match status" value="1"/>
</dbReference>
<dbReference type="SUPFAM" id="SSF141868">
    <property type="entry name" value="EAL domain-like"/>
    <property type="match status" value="1"/>
</dbReference>
<proteinExistence type="predicted"/>
<feature type="transmembrane region" description="Helical" evidence="6">
    <location>
        <begin position="79"/>
        <end position="100"/>
    </location>
</feature>
<dbReference type="CDD" id="cd01949">
    <property type="entry name" value="GGDEF"/>
    <property type="match status" value="1"/>
</dbReference>
<dbReference type="InterPro" id="IPR000160">
    <property type="entry name" value="GGDEF_dom"/>
</dbReference>
<dbReference type="InterPro" id="IPR029787">
    <property type="entry name" value="Nucleotide_cyclase"/>
</dbReference>
<protein>
    <submittedName>
        <fullName evidence="11">Bifunctional diguanylate cyclase/phosphodiesterase</fullName>
    </submittedName>
</protein>
<keyword evidence="5 6" id="KW-0472">Membrane</keyword>
<evidence type="ECO:0000259" key="9">
    <source>
        <dbReference type="PROSITE" id="PS50883"/>
    </source>
</evidence>
<evidence type="ECO:0000259" key="10">
    <source>
        <dbReference type="PROSITE" id="PS50887"/>
    </source>
</evidence>
<dbReference type="InterPro" id="IPR001633">
    <property type="entry name" value="EAL_dom"/>
</dbReference>
<name>A0ABW2QPU8_9BURK</name>
<dbReference type="RefSeq" id="WP_382227071.1">
    <property type="nucleotide sequence ID" value="NZ_JBHTCA010000024.1"/>
</dbReference>
<dbReference type="InterPro" id="IPR000700">
    <property type="entry name" value="PAS-assoc_C"/>
</dbReference>
<keyword evidence="3 6" id="KW-0812">Transmembrane</keyword>
<dbReference type="PANTHER" id="PTHR44757">
    <property type="entry name" value="DIGUANYLATE CYCLASE DGCP"/>
    <property type="match status" value="1"/>
</dbReference>
<dbReference type="SUPFAM" id="SSF55073">
    <property type="entry name" value="Nucleotide cyclase"/>
    <property type="match status" value="1"/>
</dbReference>
<keyword evidence="4 6" id="KW-1133">Transmembrane helix</keyword>
<dbReference type="SMART" id="SM00052">
    <property type="entry name" value="EAL"/>
    <property type="match status" value="1"/>
</dbReference>
<feature type="domain" description="PAC" evidence="8">
    <location>
        <begin position="292"/>
        <end position="346"/>
    </location>
</feature>
<sequence>MVVTALLQNVATNAGVLVALVLVYAALSWPFEEADRQERARRINRRRLVCGLLFGLGAILTMNLPVTVVQGVIVDGKTVILSLAGAYLHPLGAGIALLVAGSYRWHLGGAGVVPGVAILVGVTLLGLVWGAQRKRLLRALGGPGSVYAGTLWLFSLGVACSALAVVLVLLLPAAIRLEVLQRVVLPVMLIFPPATLAFGWMFEGVLAYHARGRAINAMLREQARAAEVFLHARDGIVILDEDETFLDANPAFCAMTGFAREELLGRSLDVTRPTHFDPALKREVQRAIETKGHFEGNISRQRKNGEVFPCTVKMNVQRHADGRFKQCVVICTDQSEAKRYEEELKRVAHYDPLTGLPNRSQVLRELQAAMAREPGGVVAVVYADLDDFSQLNEQWGKAVGDQLICELGQHLKAGLLPHDTFGRVGGDEFVFVLPRPGDAPDVLRDIDQLANRLRQPVQALGHTAQLTASMGVTFYPQDSTDADTLLRHADLAMYSAKDLGKNQVQVFDPSRDARVQQRRATLLRIEQAMKVGELELFFQPKMRLSNGSLFGAEALLRWRHPERGLLAPGAFLDEITGTPFSEVLDRWVAECALRHVAQWREGGQVVAVSVNMAVPTLTAPGFIEFMEKLLLQFPQLPIYTLEIEILEYETMNDLALVAQTIERLFTLGVRVSIDDFGTGYSSLSYLQRLPAQFLKIDQSFVRDMLSSDTDRALVQAVIGLAQAFGREVVAEGVETHEHAAVLGAMGCDIVQGYGIARPMPAADLPAWVSGYRLPALVSA</sequence>
<comment type="caution">
    <text evidence="11">The sequence shown here is derived from an EMBL/GenBank/DDBJ whole genome shotgun (WGS) entry which is preliminary data.</text>
</comment>
<dbReference type="SMART" id="SM00091">
    <property type="entry name" value="PAS"/>
    <property type="match status" value="1"/>
</dbReference>
<feature type="domain" description="PAS" evidence="7">
    <location>
        <begin position="221"/>
        <end position="291"/>
    </location>
</feature>
<dbReference type="CDD" id="cd00130">
    <property type="entry name" value="PAS"/>
    <property type="match status" value="1"/>
</dbReference>
<evidence type="ECO:0000256" key="6">
    <source>
        <dbReference type="SAM" id="Phobius"/>
    </source>
</evidence>
<evidence type="ECO:0000256" key="3">
    <source>
        <dbReference type="ARBA" id="ARBA00022692"/>
    </source>
</evidence>
<keyword evidence="12" id="KW-1185">Reference proteome</keyword>
<dbReference type="EMBL" id="JBHTCA010000024">
    <property type="protein sequence ID" value="MFC7411134.1"/>
    <property type="molecule type" value="Genomic_DNA"/>
</dbReference>
<dbReference type="NCBIfam" id="TIGR00254">
    <property type="entry name" value="GGDEF"/>
    <property type="match status" value="1"/>
</dbReference>
<feature type="transmembrane region" description="Helical" evidence="6">
    <location>
        <begin position="183"/>
        <end position="202"/>
    </location>
</feature>
<dbReference type="Gene3D" id="3.30.450.20">
    <property type="entry name" value="PAS domain"/>
    <property type="match status" value="1"/>
</dbReference>
<evidence type="ECO:0000256" key="4">
    <source>
        <dbReference type="ARBA" id="ARBA00022989"/>
    </source>
</evidence>
<evidence type="ECO:0000259" key="7">
    <source>
        <dbReference type="PROSITE" id="PS50112"/>
    </source>
</evidence>
<dbReference type="InterPro" id="IPR000014">
    <property type="entry name" value="PAS"/>
</dbReference>
<feature type="transmembrane region" description="Helical" evidence="6">
    <location>
        <begin position="48"/>
        <end position="73"/>
    </location>
</feature>